<keyword evidence="1" id="KW-0812">Transmembrane</keyword>
<dbReference type="SUPFAM" id="SSF50156">
    <property type="entry name" value="PDZ domain-like"/>
    <property type="match status" value="1"/>
</dbReference>
<accession>A0A1C0Z2L6</accession>
<feature type="transmembrane region" description="Helical" evidence="1">
    <location>
        <begin position="212"/>
        <end position="231"/>
    </location>
</feature>
<evidence type="ECO:0000313" key="4">
    <source>
        <dbReference type="Proteomes" id="UP000093482"/>
    </source>
</evidence>
<dbReference type="InterPro" id="IPR036034">
    <property type="entry name" value="PDZ_sf"/>
</dbReference>
<feature type="domain" description="PDZ" evidence="2">
    <location>
        <begin position="291"/>
        <end position="359"/>
    </location>
</feature>
<dbReference type="Gene3D" id="2.30.42.10">
    <property type="match status" value="1"/>
</dbReference>
<dbReference type="InterPro" id="IPR001478">
    <property type="entry name" value="PDZ"/>
</dbReference>
<dbReference type="EMBL" id="MATO01000006">
    <property type="protein sequence ID" value="OCS93707.1"/>
    <property type="molecule type" value="Genomic_DNA"/>
</dbReference>
<dbReference type="AlphaFoldDB" id="A0A1C0Z2L6"/>
<reference evidence="3 4" key="1">
    <citation type="submission" date="2016-07" db="EMBL/GenBank/DDBJ databases">
        <title>Caryophanon latum genome sequencing.</title>
        <authorList>
            <person name="Verma A."/>
            <person name="Pal Y."/>
            <person name="Krishnamurthi S."/>
        </authorList>
    </citation>
    <scope>NUCLEOTIDE SEQUENCE [LARGE SCALE GENOMIC DNA]</scope>
    <source>
        <strain evidence="3 4">DSM 14151</strain>
    </source>
</reference>
<keyword evidence="3" id="KW-0131">Cell cycle</keyword>
<evidence type="ECO:0000259" key="2">
    <source>
        <dbReference type="SMART" id="SM00228"/>
    </source>
</evidence>
<evidence type="ECO:0000256" key="1">
    <source>
        <dbReference type="SAM" id="Phobius"/>
    </source>
</evidence>
<dbReference type="GO" id="GO:0051301">
    <property type="term" value="P:cell division"/>
    <property type="evidence" value="ECO:0007669"/>
    <property type="project" value="UniProtKB-KW"/>
</dbReference>
<keyword evidence="1" id="KW-0472">Membrane</keyword>
<dbReference type="InterPro" id="IPR041489">
    <property type="entry name" value="PDZ_6"/>
</dbReference>
<feature type="transmembrane region" description="Helical" evidence="1">
    <location>
        <begin position="101"/>
        <end position="119"/>
    </location>
</feature>
<name>A0A1C0Z2L6_9BACL</name>
<feature type="transmembrane region" description="Helical" evidence="1">
    <location>
        <begin position="131"/>
        <end position="155"/>
    </location>
</feature>
<organism evidence="3 4">
    <name type="scientific">Caryophanon latum</name>
    <dbReference type="NCBI Taxonomy" id="33977"/>
    <lineage>
        <taxon>Bacteria</taxon>
        <taxon>Bacillati</taxon>
        <taxon>Bacillota</taxon>
        <taxon>Bacilli</taxon>
        <taxon>Bacillales</taxon>
        <taxon>Caryophanaceae</taxon>
        <taxon>Caryophanon</taxon>
    </lineage>
</organism>
<sequence>MEIVWAIVRFLMNPIVYVAMIVAVVIASSRVKRERYHFNRRLLPGSSEVTSMLRDGLLLGVIISVLSFAIGMTVPLQWVLLLTVCMLLGLLTFTYTLGSPIYAFVAAFAALWLVTRQEWSLTLLSYTFEGVNVWGGTVVCVTLFAAMFLIAEGILIRRHAARFASPVLTTTKRGLSAIEYKSKQFWLLPMFFIIPGDAVSALFPYWPQFSLGHTQFSFLLFPMIIGFQHVTRETLPQYMYPQLGKRVIWLGEVVFAIGLATLFLPELGIIGLAIGVIGRLLLTWQAARSQSGKSFAVQPKQEGVIIAGVLADSPAERMGLVVGECIRRVNGQYVHTEDELYKALQINAAYCKLEVLDHHNEVRLTQHAVFAEDHYRIGLLLV</sequence>
<evidence type="ECO:0000313" key="3">
    <source>
        <dbReference type="EMBL" id="OCS93707.1"/>
    </source>
</evidence>
<dbReference type="SMART" id="SM00228">
    <property type="entry name" value="PDZ"/>
    <property type="match status" value="1"/>
</dbReference>
<feature type="transmembrane region" description="Helical" evidence="1">
    <location>
        <begin position="185"/>
        <end position="206"/>
    </location>
</feature>
<dbReference type="Proteomes" id="UP000093482">
    <property type="component" value="Unassembled WGS sequence"/>
</dbReference>
<keyword evidence="4" id="KW-1185">Reference proteome</keyword>
<gene>
    <name evidence="3" type="ORF">A6K76_04610</name>
</gene>
<proteinExistence type="predicted"/>
<comment type="caution">
    <text evidence="3">The sequence shown here is derived from an EMBL/GenBank/DDBJ whole genome shotgun (WGS) entry which is preliminary data.</text>
</comment>
<feature type="transmembrane region" description="Helical" evidence="1">
    <location>
        <begin position="6"/>
        <end position="31"/>
    </location>
</feature>
<protein>
    <submittedName>
        <fullName evidence="3">Cell division protein MinJ</fullName>
    </submittedName>
</protein>
<dbReference type="Pfam" id="PF17820">
    <property type="entry name" value="PDZ_6"/>
    <property type="match status" value="1"/>
</dbReference>
<keyword evidence="1" id="KW-1133">Transmembrane helix</keyword>
<keyword evidence="3" id="KW-0132">Cell division</keyword>